<organism evidence="1 2">
    <name type="scientific">Alteromonas australica</name>
    <dbReference type="NCBI Taxonomy" id="589873"/>
    <lineage>
        <taxon>Bacteria</taxon>
        <taxon>Pseudomonadati</taxon>
        <taxon>Pseudomonadota</taxon>
        <taxon>Gammaproteobacteria</taxon>
        <taxon>Alteromonadales</taxon>
        <taxon>Alteromonadaceae</taxon>
        <taxon>Alteromonas/Salinimonas group</taxon>
        <taxon>Alteromonas</taxon>
    </lineage>
</organism>
<accession>A0A350NZS6</accession>
<comment type="caution">
    <text evidence="1">The sequence shown here is derived from an EMBL/GenBank/DDBJ whole genome shotgun (WGS) entry which is preliminary data.</text>
</comment>
<dbReference type="Proteomes" id="UP000263517">
    <property type="component" value="Unassembled WGS sequence"/>
</dbReference>
<reference evidence="1 2" key="1">
    <citation type="journal article" date="2018" name="Nat. Biotechnol.">
        <title>A standardized bacterial taxonomy based on genome phylogeny substantially revises the tree of life.</title>
        <authorList>
            <person name="Parks D.H."/>
            <person name="Chuvochina M."/>
            <person name="Waite D.W."/>
            <person name="Rinke C."/>
            <person name="Skarshewski A."/>
            <person name="Chaumeil P.A."/>
            <person name="Hugenholtz P."/>
        </authorList>
    </citation>
    <scope>NUCLEOTIDE SEQUENCE [LARGE SCALE GENOMIC DNA]</scope>
    <source>
        <strain evidence="1">UBA11978</strain>
    </source>
</reference>
<evidence type="ECO:0000313" key="2">
    <source>
        <dbReference type="Proteomes" id="UP000263517"/>
    </source>
</evidence>
<dbReference type="EMBL" id="DNAN01000079">
    <property type="protein sequence ID" value="HAW74543.1"/>
    <property type="molecule type" value="Genomic_DNA"/>
</dbReference>
<evidence type="ECO:0000313" key="1">
    <source>
        <dbReference type="EMBL" id="HAW74543.1"/>
    </source>
</evidence>
<name>A0A350NZS6_9ALTE</name>
<sequence length="127" mass="14332">MQRPRSKTTKHANTKERSFAKHTKECDCIVCGQPGPSIVDHALGATFKHNKVHAGHWYLLPLCYSCDKFKSTPNGSTARFIDMTGKRLCDLWGSHIENLKSLKLNGLCDDVDLPPQDVYDSIMDWGR</sequence>
<proteinExistence type="predicted"/>
<gene>
    <name evidence="1" type="ORF">DCW74_02275</name>
</gene>
<dbReference type="AlphaFoldDB" id="A0A350NZS6"/>
<protein>
    <submittedName>
        <fullName evidence="1">Uncharacterized protein</fullName>
    </submittedName>
</protein>